<proteinExistence type="predicted"/>
<evidence type="ECO:0000256" key="2">
    <source>
        <dbReference type="SAM" id="SignalP"/>
    </source>
</evidence>
<evidence type="ECO:0000256" key="1">
    <source>
        <dbReference type="SAM" id="MobiDB-lite"/>
    </source>
</evidence>
<gene>
    <name evidence="3" type="ORF">GBAR_LOCUS18202</name>
</gene>
<feature type="signal peptide" evidence="2">
    <location>
        <begin position="1"/>
        <end position="23"/>
    </location>
</feature>
<feature type="region of interest" description="Disordered" evidence="1">
    <location>
        <begin position="193"/>
        <end position="320"/>
    </location>
</feature>
<protein>
    <submittedName>
        <fullName evidence="3">Uncharacterized protein</fullName>
    </submittedName>
</protein>
<sequence>MRAVTIVGAALLLCLLVVKGSFGTGPRLAYAGAPIGGFNGGNGNKGYIRYNKNGYQNYGYRNRYNNGYGNFYGYPYYNYGYPYKYGKPACGRFQSCPPGYYFNTQGCVCVPRDASPQPPPGPPPPPGPIFGPPPPGPILPPPLPPSPPTPPQQECNLAASSCVNIQRLNLDTCACDCLAFVLVTPGRPAIPAVRGRFEESTGRSRTTTRGTKSTKGTKRRGRDAEDLLEDEIDEGRFKRRKSRSRSGSKSRGSKSRGSKSRGSKSRGSKSRSSKSRSSTSRRRVFIPGRQGVPAVPPSRRLVSECPSGYQPNPDTCVCQG</sequence>
<dbReference type="EMBL" id="CASHTH010002586">
    <property type="protein sequence ID" value="CAI8032151.1"/>
    <property type="molecule type" value="Genomic_DNA"/>
</dbReference>
<evidence type="ECO:0000313" key="3">
    <source>
        <dbReference type="EMBL" id="CAI8032151.1"/>
    </source>
</evidence>
<comment type="caution">
    <text evidence="3">The sequence shown here is derived from an EMBL/GenBank/DDBJ whole genome shotgun (WGS) entry which is preliminary data.</text>
</comment>
<reference evidence="3" key="1">
    <citation type="submission" date="2023-03" db="EMBL/GenBank/DDBJ databases">
        <authorList>
            <person name="Steffen K."/>
            <person name="Cardenas P."/>
        </authorList>
    </citation>
    <scope>NUCLEOTIDE SEQUENCE</scope>
</reference>
<name>A0AA35SP43_GEOBA</name>
<accession>A0AA35SP43</accession>
<dbReference type="Proteomes" id="UP001174909">
    <property type="component" value="Unassembled WGS sequence"/>
</dbReference>
<feature type="compositionally biased region" description="Low complexity" evidence="1">
    <location>
        <begin position="203"/>
        <end position="214"/>
    </location>
</feature>
<feature type="region of interest" description="Disordered" evidence="1">
    <location>
        <begin position="114"/>
        <end position="153"/>
    </location>
</feature>
<feature type="compositionally biased region" description="Pro residues" evidence="1">
    <location>
        <begin position="116"/>
        <end position="151"/>
    </location>
</feature>
<keyword evidence="4" id="KW-1185">Reference proteome</keyword>
<feature type="chain" id="PRO_5041216529" evidence="2">
    <location>
        <begin position="24"/>
        <end position="320"/>
    </location>
</feature>
<organism evidence="3 4">
    <name type="scientific">Geodia barretti</name>
    <name type="common">Barrett's horny sponge</name>
    <dbReference type="NCBI Taxonomy" id="519541"/>
    <lineage>
        <taxon>Eukaryota</taxon>
        <taxon>Metazoa</taxon>
        <taxon>Porifera</taxon>
        <taxon>Demospongiae</taxon>
        <taxon>Heteroscleromorpha</taxon>
        <taxon>Tetractinellida</taxon>
        <taxon>Astrophorina</taxon>
        <taxon>Geodiidae</taxon>
        <taxon>Geodia</taxon>
    </lineage>
</organism>
<evidence type="ECO:0000313" key="4">
    <source>
        <dbReference type="Proteomes" id="UP001174909"/>
    </source>
</evidence>
<keyword evidence="2" id="KW-0732">Signal</keyword>
<dbReference type="AlphaFoldDB" id="A0AA35SP43"/>
<feature type="compositionally biased region" description="Basic residues" evidence="1">
    <location>
        <begin position="237"/>
        <end position="284"/>
    </location>
</feature>